<dbReference type="InterPro" id="IPR002825">
    <property type="entry name" value="Pept_S49_ser-pept_pro"/>
</dbReference>
<dbReference type="Proteomes" id="UP000320653">
    <property type="component" value="Unassembled WGS sequence"/>
</dbReference>
<dbReference type="Pfam" id="PF01972">
    <property type="entry name" value="SDH_protease"/>
    <property type="match status" value="1"/>
</dbReference>
<comment type="caution">
    <text evidence="1">The sequence shown here is derived from an EMBL/GenBank/DDBJ whole genome shotgun (WGS) entry which is preliminary data.</text>
</comment>
<dbReference type="PANTHER" id="PTHR35984:SF1">
    <property type="entry name" value="PERIPLASMIC SERINE PROTEASE"/>
    <property type="match status" value="1"/>
</dbReference>
<keyword evidence="2" id="KW-1185">Reference proteome</keyword>
<dbReference type="OrthoDB" id="9806253at2"/>
<evidence type="ECO:0000313" key="1">
    <source>
        <dbReference type="EMBL" id="TWF53277.1"/>
    </source>
</evidence>
<protein>
    <submittedName>
        <fullName evidence="1">Serine dehydrogenase proteinase</fullName>
    </submittedName>
</protein>
<dbReference type="Gene3D" id="3.90.226.10">
    <property type="entry name" value="2-enoyl-CoA Hydratase, Chain A, domain 1"/>
    <property type="match status" value="1"/>
</dbReference>
<dbReference type="PANTHER" id="PTHR35984">
    <property type="entry name" value="PERIPLASMIC SERINE PROTEASE"/>
    <property type="match status" value="1"/>
</dbReference>
<gene>
    <name evidence="1" type="ORF">FHW37_104554</name>
</gene>
<evidence type="ECO:0000313" key="2">
    <source>
        <dbReference type="Proteomes" id="UP000320653"/>
    </source>
</evidence>
<name>A0A561QSI7_9HYPH</name>
<proteinExistence type="predicted"/>
<organism evidence="1 2">
    <name type="scientific">Neorhizobium alkalisoli</name>
    <dbReference type="NCBI Taxonomy" id="528178"/>
    <lineage>
        <taxon>Bacteria</taxon>
        <taxon>Pseudomonadati</taxon>
        <taxon>Pseudomonadota</taxon>
        <taxon>Alphaproteobacteria</taxon>
        <taxon>Hyphomicrobiales</taxon>
        <taxon>Rhizobiaceae</taxon>
        <taxon>Rhizobium/Agrobacterium group</taxon>
        <taxon>Neorhizobium</taxon>
    </lineage>
</organism>
<dbReference type="AlphaFoldDB" id="A0A561QSI7"/>
<dbReference type="SUPFAM" id="SSF52096">
    <property type="entry name" value="ClpP/crotonase"/>
    <property type="match status" value="1"/>
</dbReference>
<accession>A0A561QSI7</accession>
<sequence length="323" mass="34958">MPSWGEIGNEIAAGLQETGGTGVYPDGVGVIDRVRRTHLARVSELTGRPTVLYATRWTISGSPFSAPPDTLSIVYEDVHGFMETMHGLGSDELNLIIHSPGGSPNAAAAIVQYIRSKFSNVVAYVPHMAMSAATMIACASDRIVMGRHSSIGPVDPQFNMQTSLGVRMVPAQAIVAQFEKAKEECRDPAKLAAWAPMLAQYGPDLLVACSNAQELSKQLVTEWLSTWMFAGTENPKERASALAEWLSNHDEFKDHGRPISRDEAVAHGLFVDPLEQNQEIQDAVLSVFHATSHTFAATACAKIIENNIGKAFLKMLNVGFAPQ</sequence>
<dbReference type="EMBL" id="VIWP01000004">
    <property type="protein sequence ID" value="TWF53277.1"/>
    <property type="molecule type" value="Genomic_DNA"/>
</dbReference>
<reference evidence="1 2" key="1">
    <citation type="submission" date="2019-06" db="EMBL/GenBank/DDBJ databases">
        <title>Sorghum-associated microbial communities from plants grown in Nebraska, USA.</title>
        <authorList>
            <person name="Schachtman D."/>
        </authorList>
    </citation>
    <scope>NUCLEOTIDE SEQUENCE [LARGE SCALE GENOMIC DNA]</scope>
    <source>
        <strain evidence="1 2">1225</strain>
    </source>
</reference>
<dbReference type="InterPro" id="IPR029045">
    <property type="entry name" value="ClpP/crotonase-like_dom_sf"/>
</dbReference>
<dbReference type="GO" id="GO:0016020">
    <property type="term" value="C:membrane"/>
    <property type="evidence" value="ECO:0007669"/>
    <property type="project" value="InterPro"/>
</dbReference>